<sequence length="871" mass="99721">MKLSFLPIVYGVITIILIGLVPCPVIGQVLTKKQLTEADYHLWGTMGAEQLSEKGNWISYRMSYELNVDTLFVKNTKTYQRYVFADGSDGRFGSEPTFAYKMKNVLVVVDLETGKENRISAVERYDFSADGRFLVTLEKNHALVVRKNGKVLDSIENVREYNWNDESIMLVYATLENGKGTVGYLDLRDNYVSHLIVQPTTQHFEVLKWQHKGKTLAFYGVTEETTELYYYDSISGKLSNLKSTNANYPAHIKITPDQNIALNISRDGKKVFFGITNIVAKDTTVLSGGVAIWNAKDKMLYPDRKLRSTVSYPEYLAFWDIENGVVRQLSTAKQSWAMLTGKQDYALVADPYQYEPQYKWIADMDYYLLNLETGTRELFLTAQSGYMNQMGISPDGRYITYYRESNWWVYDIKKKTHTNVTKGLDISWDNRANDPGNEINVWGQPGWTTNGNYAIYYDYYDIWVISPDGTQRKRLTQGREIQLRFRLDASAIFDKQDINYSGVGVYNYDLSKDVLLTTLDMYSSANGYYLLHPNKGVKPFIMDGSSINKLQKAKGNNAFIYVTQKFDSPPCLRFRNGNTDIVMVQSNHQHKHYQWGKSEMIHYKDSKGNPLNGALFYPANYDATKKYPMIVYIYEIVSRDVNQYVNPSIHNTLGFNITNMTANGYAVLLADIALEKGNPGLSAVDCVTSAVNKIIDMGITDARKIGLMGHSFGAYETNFIITQTNMFAVAISGSGVSDTMQHYFTINTDYNTIDGWRYENQQYRMGYSFFENQEGYYRNSPLLNASKINTPLLTWAGKLDKNVQPRQAETFYAALRRLKKESVMLVYPNDGHILFNPKNQEDLTLKVQDWFGYYLKGEPKAKWMKADNETN</sequence>
<organism evidence="4 5">
    <name type="scientific">Flavobacterium ranwuense</name>
    <dbReference type="NCBI Taxonomy" id="2541725"/>
    <lineage>
        <taxon>Bacteria</taxon>
        <taxon>Pseudomonadati</taxon>
        <taxon>Bacteroidota</taxon>
        <taxon>Flavobacteriia</taxon>
        <taxon>Flavobacteriales</taxon>
        <taxon>Flavobacteriaceae</taxon>
        <taxon>Flavobacterium</taxon>
    </lineage>
</organism>
<dbReference type="RefSeq" id="WP_132070821.1">
    <property type="nucleotide sequence ID" value="NZ_SMLH01000004.1"/>
</dbReference>
<protein>
    <submittedName>
        <fullName evidence="4">S9 family peptidase</fullName>
    </submittedName>
</protein>
<dbReference type="InterPro" id="IPR001375">
    <property type="entry name" value="Peptidase_S9_cat"/>
</dbReference>
<name>A0ABY2DRA3_9FLAO</name>
<dbReference type="SUPFAM" id="SSF53474">
    <property type="entry name" value="alpha/beta-Hydrolases"/>
    <property type="match status" value="1"/>
</dbReference>
<dbReference type="Pfam" id="PF00326">
    <property type="entry name" value="Peptidase_S9"/>
    <property type="match status" value="1"/>
</dbReference>
<dbReference type="Gene3D" id="2.120.10.30">
    <property type="entry name" value="TolB, C-terminal domain"/>
    <property type="match status" value="2"/>
</dbReference>
<evidence type="ECO:0000259" key="3">
    <source>
        <dbReference type="Pfam" id="PF00326"/>
    </source>
</evidence>
<feature type="transmembrane region" description="Helical" evidence="2">
    <location>
        <begin position="7"/>
        <end position="27"/>
    </location>
</feature>
<dbReference type="PANTHER" id="PTHR42776:SF27">
    <property type="entry name" value="DIPEPTIDYL PEPTIDASE FAMILY MEMBER 6"/>
    <property type="match status" value="1"/>
</dbReference>
<dbReference type="InterPro" id="IPR011042">
    <property type="entry name" value="6-blade_b-propeller_TolB-like"/>
</dbReference>
<feature type="domain" description="Peptidase S9 prolyl oligopeptidase catalytic" evidence="3">
    <location>
        <begin position="685"/>
        <end position="857"/>
    </location>
</feature>
<gene>
    <name evidence="4" type="ORF">E0I61_09025</name>
</gene>
<keyword evidence="2" id="KW-0472">Membrane</keyword>
<dbReference type="SUPFAM" id="SSF82171">
    <property type="entry name" value="DPP6 N-terminal domain-like"/>
    <property type="match status" value="1"/>
</dbReference>
<evidence type="ECO:0000313" key="4">
    <source>
        <dbReference type="EMBL" id="TDE29295.1"/>
    </source>
</evidence>
<dbReference type="EMBL" id="SMLH01000004">
    <property type="protein sequence ID" value="TDE29295.1"/>
    <property type="molecule type" value="Genomic_DNA"/>
</dbReference>
<evidence type="ECO:0000256" key="1">
    <source>
        <dbReference type="ARBA" id="ARBA00022801"/>
    </source>
</evidence>
<keyword evidence="2" id="KW-1133">Transmembrane helix</keyword>
<comment type="caution">
    <text evidence="4">The sequence shown here is derived from an EMBL/GenBank/DDBJ whole genome shotgun (WGS) entry which is preliminary data.</text>
</comment>
<keyword evidence="5" id="KW-1185">Reference proteome</keyword>
<proteinExistence type="predicted"/>
<dbReference type="Proteomes" id="UP000294685">
    <property type="component" value="Unassembled WGS sequence"/>
</dbReference>
<accession>A0ABY2DRA3</accession>
<keyword evidence="1" id="KW-0378">Hydrolase</keyword>
<dbReference type="Gene3D" id="3.40.50.1820">
    <property type="entry name" value="alpha/beta hydrolase"/>
    <property type="match status" value="1"/>
</dbReference>
<keyword evidence="2" id="KW-0812">Transmembrane</keyword>
<reference evidence="4 5" key="1">
    <citation type="submission" date="2019-03" db="EMBL/GenBank/DDBJ databases">
        <title>Novel species of Flavobacterium.</title>
        <authorList>
            <person name="Liu Q."/>
            <person name="Xin Y.-H."/>
        </authorList>
    </citation>
    <scope>NUCLEOTIDE SEQUENCE [LARGE SCALE GENOMIC DNA]</scope>
    <source>
        <strain evidence="4 5">LB2P22</strain>
    </source>
</reference>
<dbReference type="PANTHER" id="PTHR42776">
    <property type="entry name" value="SERINE PEPTIDASE S9 FAMILY MEMBER"/>
    <property type="match status" value="1"/>
</dbReference>
<evidence type="ECO:0000256" key="2">
    <source>
        <dbReference type="SAM" id="Phobius"/>
    </source>
</evidence>
<dbReference type="InterPro" id="IPR029058">
    <property type="entry name" value="AB_hydrolase_fold"/>
</dbReference>
<evidence type="ECO:0000313" key="5">
    <source>
        <dbReference type="Proteomes" id="UP000294685"/>
    </source>
</evidence>